<dbReference type="Gene3D" id="1.20.120.20">
    <property type="entry name" value="Apolipoprotein"/>
    <property type="match status" value="1"/>
</dbReference>
<accession>A0A3E0HBG0</accession>
<dbReference type="Proteomes" id="UP000256269">
    <property type="component" value="Unassembled WGS sequence"/>
</dbReference>
<dbReference type="RefSeq" id="WP_170217831.1">
    <property type="nucleotide sequence ID" value="NZ_CP144375.1"/>
</dbReference>
<comment type="caution">
    <text evidence="1">The sequence shown here is derived from an EMBL/GenBank/DDBJ whole genome shotgun (WGS) entry which is preliminary data.</text>
</comment>
<dbReference type="SUPFAM" id="SSF47162">
    <property type="entry name" value="Apolipoprotein"/>
    <property type="match status" value="1"/>
</dbReference>
<gene>
    <name evidence="1" type="ORF">BCF44_11153</name>
</gene>
<name>A0A3E0HBG0_9PSEU</name>
<keyword evidence="2" id="KW-1185">Reference proteome</keyword>
<dbReference type="EMBL" id="QUNO01000011">
    <property type="protein sequence ID" value="REH41752.1"/>
    <property type="molecule type" value="Genomic_DNA"/>
</dbReference>
<dbReference type="AlphaFoldDB" id="A0A3E0HBG0"/>
<dbReference type="Pfam" id="PF14013">
    <property type="entry name" value="MT0933_antitox"/>
    <property type="match status" value="1"/>
</dbReference>
<organism evidence="1 2">
    <name type="scientific">Kutzneria buriramensis</name>
    <dbReference type="NCBI Taxonomy" id="1045776"/>
    <lineage>
        <taxon>Bacteria</taxon>
        <taxon>Bacillati</taxon>
        <taxon>Actinomycetota</taxon>
        <taxon>Actinomycetes</taxon>
        <taxon>Pseudonocardiales</taxon>
        <taxon>Pseudonocardiaceae</taxon>
        <taxon>Kutzneria</taxon>
    </lineage>
</organism>
<reference evidence="1 2" key="1">
    <citation type="submission" date="2018-08" db="EMBL/GenBank/DDBJ databases">
        <title>Genomic Encyclopedia of Archaeal and Bacterial Type Strains, Phase II (KMG-II): from individual species to whole genera.</title>
        <authorList>
            <person name="Goeker M."/>
        </authorList>
    </citation>
    <scope>NUCLEOTIDE SEQUENCE [LARGE SCALE GENOMIC DNA]</scope>
    <source>
        <strain evidence="1 2">DSM 45791</strain>
    </source>
</reference>
<proteinExistence type="predicted"/>
<sequence>MSFFDRAKEVANDLAEKAAPLRDKAAEAVSDLAEKAEPLREKAQPYLEQAGEAINKGADAAQAKMDELTGGKFSEGVRTVGEKVGELFNHDKK</sequence>
<protein>
    <submittedName>
        <fullName evidence="1">Antitoxin protein of toxin-antitoxin system</fullName>
    </submittedName>
</protein>
<evidence type="ECO:0000313" key="2">
    <source>
        <dbReference type="Proteomes" id="UP000256269"/>
    </source>
</evidence>
<evidence type="ECO:0000313" key="1">
    <source>
        <dbReference type="EMBL" id="REH41752.1"/>
    </source>
</evidence>
<dbReference type="InterPro" id="IPR028037">
    <property type="entry name" value="Antitoxin_Rv0909/MT0933"/>
</dbReference>